<feature type="region of interest" description="Disordered" evidence="1">
    <location>
        <begin position="1"/>
        <end position="61"/>
    </location>
</feature>
<dbReference type="EMBL" id="AEMG01000002">
    <property type="protein sequence ID" value="EFW93653.1"/>
    <property type="molecule type" value="Genomic_DNA"/>
</dbReference>
<feature type="compositionally biased region" description="Basic and acidic residues" evidence="1">
    <location>
        <begin position="48"/>
        <end position="61"/>
    </location>
</feature>
<proteinExistence type="predicted"/>
<evidence type="ECO:0000313" key="2">
    <source>
        <dbReference type="EMBL" id="EFW93653.1"/>
    </source>
</evidence>
<dbReference type="RefSeq" id="WP_007976112.1">
    <property type="nucleotide sequence ID" value="NZ_AEMG01000002.1"/>
</dbReference>
<organism evidence="2 3">
    <name type="scientific">Haladaptatus paucihalophilus DX253</name>
    <dbReference type="NCBI Taxonomy" id="797209"/>
    <lineage>
        <taxon>Archaea</taxon>
        <taxon>Methanobacteriati</taxon>
        <taxon>Methanobacteriota</taxon>
        <taxon>Stenosarchaea group</taxon>
        <taxon>Halobacteria</taxon>
        <taxon>Halobacteriales</taxon>
        <taxon>Haladaptataceae</taxon>
        <taxon>Haladaptatus</taxon>
    </lineage>
</organism>
<gene>
    <name evidence="2" type="ORF">ZOD2009_00880</name>
</gene>
<protein>
    <submittedName>
        <fullName evidence="2">Uncharacterized protein</fullName>
    </submittedName>
</protein>
<sequence length="61" mass="6564">MSSTKGKRGRYRIGSTCGNSENGDNSGEYDDNSDDRGDSSDDHDDNSDDRGDNSDGHDDSC</sequence>
<dbReference type="AlphaFoldDB" id="E7QP00"/>
<comment type="caution">
    <text evidence="2">The sequence shown here is derived from an EMBL/GenBank/DDBJ whole genome shotgun (WGS) entry which is preliminary data.</text>
</comment>
<accession>E7QP00</accession>
<feature type="compositionally biased region" description="Basic residues" evidence="1">
    <location>
        <begin position="1"/>
        <end position="11"/>
    </location>
</feature>
<evidence type="ECO:0000256" key="1">
    <source>
        <dbReference type="SAM" id="MobiDB-lite"/>
    </source>
</evidence>
<name>E7QP00_HALPU</name>
<feature type="compositionally biased region" description="Polar residues" evidence="1">
    <location>
        <begin position="16"/>
        <end position="25"/>
    </location>
</feature>
<reference evidence="2 3" key="1">
    <citation type="journal article" date="2014" name="ISME J.">
        <title>Trehalose/2-sulfotrehalose biosynthesis and glycine-betaine uptake are widely spread mechanisms for osmoadaptation in the Halobacteriales.</title>
        <authorList>
            <person name="Youssef N.H."/>
            <person name="Savage-Ashlock K.N."/>
            <person name="McCully A.L."/>
            <person name="Luedtke B."/>
            <person name="Shaw E.I."/>
            <person name="Hoff W.D."/>
            <person name="Elshahed M.S."/>
        </authorList>
    </citation>
    <scope>NUCLEOTIDE SEQUENCE [LARGE SCALE GENOMIC DNA]</scope>
    <source>
        <strain evidence="2 3">DX253</strain>
    </source>
</reference>
<dbReference type="PATRIC" id="fig|797209.4.peg.154"/>
<evidence type="ECO:0000313" key="3">
    <source>
        <dbReference type="Proteomes" id="UP000003751"/>
    </source>
</evidence>
<dbReference type="Proteomes" id="UP000003751">
    <property type="component" value="Unassembled WGS sequence"/>
</dbReference>